<reference evidence="2" key="1">
    <citation type="journal article" date="2023" name="Mol. Phylogenet. Evol.">
        <title>Genome-scale phylogeny and comparative genomics of the fungal order Sordariales.</title>
        <authorList>
            <person name="Hensen N."/>
            <person name="Bonometti L."/>
            <person name="Westerberg I."/>
            <person name="Brannstrom I.O."/>
            <person name="Guillou S."/>
            <person name="Cros-Aarteil S."/>
            <person name="Calhoun S."/>
            <person name="Haridas S."/>
            <person name="Kuo A."/>
            <person name="Mondo S."/>
            <person name="Pangilinan J."/>
            <person name="Riley R."/>
            <person name="LaButti K."/>
            <person name="Andreopoulos B."/>
            <person name="Lipzen A."/>
            <person name="Chen C."/>
            <person name="Yan M."/>
            <person name="Daum C."/>
            <person name="Ng V."/>
            <person name="Clum A."/>
            <person name="Steindorff A."/>
            <person name="Ohm R.A."/>
            <person name="Martin F."/>
            <person name="Silar P."/>
            <person name="Natvig D.O."/>
            <person name="Lalanne C."/>
            <person name="Gautier V."/>
            <person name="Ament-Velasquez S.L."/>
            <person name="Kruys A."/>
            <person name="Hutchinson M.I."/>
            <person name="Powell A.J."/>
            <person name="Barry K."/>
            <person name="Miller A.N."/>
            <person name="Grigoriev I.V."/>
            <person name="Debuchy R."/>
            <person name="Gladieux P."/>
            <person name="Hiltunen Thoren M."/>
            <person name="Johannesson H."/>
        </authorList>
    </citation>
    <scope>NUCLEOTIDE SEQUENCE</scope>
    <source>
        <strain evidence="2">CBS 892.96</strain>
    </source>
</reference>
<dbReference type="Proteomes" id="UP001302321">
    <property type="component" value="Unassembled WGS sequence"/>
</dbReference>
<feature type="transmembrane region" description="Helical" evidence="1">
    <location>
        <begin position="57"/>
        <end position="76"/>
    </location>
</feature>
<evidence type="ECO:0000313" key="3">
    <source>
        <dbReference type="Proteomes" id="UP001302321"/>
    </source>
</evidence>
<keyword evidence="1" id="KW-1133">Transmembrane helix</keyword>
<protein>
    <submittedName>
        <fullName evidence="2">Uncharacterized protein</fullName>
    </submittedName>
</protein>
<dbReference type="AlphaFoldDB" id="A0AAN6VXC9"/>
<comment type="caution">
    <text evidence="2">The sequence shown here is derived from an EMBL/GenBank/DDBJ whole genome shotgun (WGS) entry which is preliminary data.</text>
</comment>
<name>A0AAN6VXC9_9PEZI</name>
<feature type="transmembrane region" description="Helical" evidence="1">
    <location>
        <begin position="175"/>
        <end position="199"/>
    </location>
</feature>
<accession>A0AAN6VXC9</accession>
<evidence type="ECO:0000313" key="2">
    <source>
        <dbReference type="EMBL" id="KAK4171420.1"/>
    </source>
</evidence>
<organism evidence="2 3">
    <name type="scientific">Triangularia setosa</name>
    <dbReference type="NCBI Taxonomy" id="2587417"/>
    <lineage>
        <taxon>Eukaryota</taxon>
        <taxon>Fungi</taxon>
        <taxon>Dikarya</taxon>
        <taxon>Ascomycota</taxon>
        <taxon>Pezizomycotina</taxon>
        <taxon>Sordariomycetes</taxon>
        <taxon>Sordariomycetidae</taxon>
        <taxon>Sordariales</taxon>
        <taxon>Podosporaceae</taxon>
        <taxon>Triangularia</taxon>
    </lineage>
</organism>
<feature type="transmembrane region" description="Helical" evidence="1">
    <location>
        <begin position="130"/>
        <end position="155"/>
    </location>
</feature>
<proteinExistence type="predicted"/>
<reference evidence="2" key="2">
    <citation type="submission" date="2023-05" db="EMBL/GenBank/DDBJ databases">
        <authorList>
            <consortium name="Lawrence Berkeley National Laboratory"/>
            <person name="Steindorff A."/>
            <person name="Hensen N."/>
            <person name="Bonometti L."/>
            <person name="Westerberg I."/>
            <person name="Brannstrom I.O."/>
            <person name="Guillou S."/>
            <person name="Cros-Aarteil S."/>
            <person name="Calhoun S."/>
            <person name="Haridas S."/>
            <person name="Kuo A."/>
            <person name="Mondo S."/>
            <person name="Pangilinan J."/>
            <person name="Riley R."/>
            <person name="Labutti K."/>
            <person name="Andreopoulos B."/>
            <person name="Lipzen A."/>
            <person name="Chen C."/>
            <person name="Yanf M."/>
            <person name="Daum C."/>
            <person name="Ng V."/>
            <person name="Clum A."/>
            <person name="Ohm R."/>
            <person name="Martin F."/>
            <person name="Silar P."/>
            <person name="Natvig D."/>
            <person name="Lalanne C."/>
            <person name="Gautier V."/>
            <person name="Ament-Velasquez S.L."/>
            <person name="Kruys A."/>
            <person name="Hutchinson M.I."/>
            <person name="Powell A.J."/>
            <person name="Barry K."/>
            <person name="Miller A.N."/>
            <person name="Grigoriev I.V."/>
            <person name="Debuchy R."/>
            <person name="Gladieux P."/>
            <person name="Thoren M.H."/>
            <person name="Johannesson H."/>
        </authorList>
    </citation>
    <scope>NUCLEOTIDE SEQUENCE</scope>
    <source>
        <strain evidence="2">CBS 892.96</strain>
    </source>
</reference>
<gene>
    <name evidence="2" type="ORF">QBC36DRAFT_339997</name>
</gene>
<dbReference type="EMBL" id="MU866567">
    <property type="protein sequence ID" value="KAK4171420.1"/>
    <property type="molecule type" value="Genomic_DNA"/>
</dbReference>
<feature type="transmembrane region" description="Helical" evidence="1">
    <location>
        <begin position="96"/>
        <end position="118"/>
    </location>
</feature>
<sequence length="230" mass="24366">MTEQPSAPPKIKMSLEPIPSPAVTTTVFTEPRTSDQIRKDKRAANSDRAPYHRIWSILSRGILLVLELGAIGYTAYVQDLVNRPDSPFEGCVKDFGTSFAAFSVGVVINLCAIIACFIDKYDASGAGIAGFLDLIPGILGIIGLVNIAFAGYGYGFSNYYDRVGYRAERTAVAQLSLAVGVLHILSCFGACVGCCIVCCRPKSTAGKAQVESGKGVLIDGGKEKVGVQSC</sequence>
<keyword evidence="1" id="KW-0812">Transmembrane</keyword>
<keyword evidence="3" id="KW-1185">Reference proteome</keyword>
<keyword evidence="1" id="KW-0472">Membrane</keyword>
<evidence type="ECO:0000256" key="1">
    <source>
        <dbReference type="SAM" id="Phobius"/>
    </source>
</evidence>